<dbReference type="PANTHER" id="PTHR15704">
    <property type="entry name" value="SUPERKILLER 3 PROTEIN-RELATED"/>
    <property type="match status" value="1"/>
</dbReference>
<reference evidence="4" key="1">
    <citation type="submission" date="2020-12" db="EMBL/GenBank/DDBJ databases">
        <title>Metabolic potential, ecology and presence of endohyphal bacteria is reflected in genomic diversity of Mucoromycotina.</title>
        <authorList>
            <person name="Muszewska A."/>
            <person name="Okrasinska A."/>
            <person name="Steczkiewicz K."/>
            <person name="Drgas O."/>
            <person name="Orlowska M."/>
            <person name="Perlinska-Lenart U."/>
            <person name="Aleksandrzak-Piekarczyk T."/>
            <person name="Szatraj K."/>
            <person name="Zielenkiewicz U."/>
            <person name="Pilsyk S."/>
            <person name="Malc E."/>
            <person name="Mieczkowski P."/>
            <person name="Kruszewska J.S."/>
            <person name="Biernat P."/>
            <person name="Pawlowska J."/>
        </authorList>
    </citation>
    <scope>NUCLEOTIDE SEQUENCE</scope>
    <source>
        <strain evidence="4">WA0000051536</strain>
    </source>
</reference>
<dbReference type="Pfam" id="PF18833">
    <property type="entry name" value="TPR_22"/>
    <property type="match status" value="1"/>
</dbReference>
<protein>
    <recommendedName>
        <fullName evidence="6">TPR-like protein</fullName>
    </recommendedName>
</protein>
<dbReference type="Pfam" id="PF13176">
    <property type="entry name" value="TPR_7"/>
    <property type="match status" value="1"/>
</dbReference>
<evidence type="ECO:0000313" key="5">
    <source>
        <dbReference type="Proteomes" id="UP000612746"/>
    </source>
</evidence>
<keyword evidence="2 3" id="KW-0802">TPR repeat</keyword>
<dbReference type="Proteomes" id="UP000612746">
    <property type="component" value="Unassembled WGS sequence"/>
</dbReference>
<organism evidence="4 5">
    <name type="scientific">Umbelopsis vinacea</name>
    <dbReference type="NCBI Taxonomy" id="44442"/>
    <lineage>
        <taxon>Eukaryota</taxon>
        <taxon>Fungi</taxon>
        <taxon>Fungi incertae sedis</taxon>
        <taxon>Mucoromycota</taxon>
        <taxon>Mucoromycotina</taxon>
        <taxon>Umbelopsidomycetes</taxon>
        <taxon>Umbelopsidales</taxon>
        <taxon>Umbelopsidaceae</taxon>
        <taxon>Umbelopsis</taxon>
    </lineage>
</organism>
<dbReference type="Pfam" id="PF14559">
    <property type="entry name" value="TPR_19"/>
    <property type="match status" value="2"/>
</dbReference>
<dbReference type="GO" id="GO:0006401">
    <property type="term" value="P:RNA catabolic process"/>
    <property type="evidence" value="ECO:0007669"/>
    <property type="project" value="InterPro"/>
</dbReference>
<dbReference type="SMART" id="SM00028">
    <property type="entry name" value="TPR"/>
    <property type="match status" value="13"/>
</dbReference>
<dbReference type="SUPFAM" id="SSF48452">
    <property type="entry name" value="TPR-like"/>
    <property type="match status" value="5"/>
</dbReference>
<dbReference type="PROSITE" id="PS50005">
    <property type="entry name" value="TPR"/>
    <property type="match status" value="3"/>
</dbReference>
<name>A0A8H7Q8E2_9FUNG</name>
<dbReference type="InterPro" id="IPR011990">
    <property type="entry name" value="TPR-like_helical_dom_sf"/>
</dbReference>
<dbReference type="InterPro" id="IPR040962">
    <property type="entry name" value="TPR_22"/>
</dbReference>
<dbReference type="PANTHER" id="PTHR15704:SF7">
    <property type="entry name" value="SUPERKILLER COMPLEX PROTEIN 3"/>
    <property type="match status" value="1"/>
</dbReference>
<keyword evidence="1" id="KW-0677">Repeat</keyword>
<comment type="caution">
    <text evidence="4">The sequence shown here is derived from an EMBL/GenBank/DDBJ whole genome shotgun (WGS) entry which is preliminary data.</text>
</comment>
<dbReference type="Pfam" id="PF13432">
    <property type="entry name" value="TPR_16"/>
    <property type="match status" value="3"/>
</dbReference>
<dbReference type="EMBL" id="JAEPRA010000004">
    <property type="protein sequence ID" value="KAG2186661.1"/>
    <property type="molecule type" value="Genomic_DNA"/>
</dbReference>
<keyword evidence="5" id="KW-1185">Reference proteome</keyword>
<evidence type="ECO:0000256" key="3">
    <source>
        <dbReference type="PROSITE-ProRule" id="PRU00339"/>
    </source>
</evidence>
<dbReference type="InterPro" id="IPR019734">
    <property type="entry name" value="TPR_rpt"/>
</dbReference>
<evidence type="ECO:0000256" key="2">
    <source>
        <dbReference type="ARBA" id="ARBA00022803"/>
    </source>
</evidence>
<feature type="non-terminal residue" evidence="4">
    <location>
        <position position="1"/>
    </location>
</feature>
<feature type="repeat" description="TPR" evidence="3">
    <location>
        <begin position="661"/>
        <end position="694"/>
    </location>
</feature>
<feature type="repeat" description="TPR" evidence="3">
    <location>
        <begin position="38"/>
        <end position="71"/>
    </location>
</feature>
<evidence type="ECO:0000256" key="1">
    <source>
        <dbReference type="ARBA" id="ARBA00022737"/>
    </source>
</evidence>
<dbReference type="InterPro" id="IPR039226">
    <property type="entry name" value="Ski3/TTC37"/>
</dbReference>
<feature type="repeat" description="TPR" evidence="3">
    <location>
        <begin position="461"/>
        <end position="494"/>
    </location>
</feature>
<dbReference type="GO" id="GO:0055087">
    <property type="term" value="C:Ski complex"/>
    <property type="evidence" value="ECO:0007669"/>
    <property type="project" value="InterPro"/>
</dbReference>
<evidence type="ECO:0008006" key="6">
    <source>
        <dbReference type="Google" id="ProtNLM"/>
    </source>
</evidence>
<dbReference type="OrthoDB" id="421075at2759"/>
<dbReference type="Gene3D" id="1.25.40.10">
    <property type="entry name" value="Tetratricopeptide repeat domain"/>
    <property type="match status" value="6"/>
</dbReference>
<sequence>MNNTKANLKNAREALGSKKYEDAIKFCKRVLDWESQNYNAYVFLGVAHNGLDQVEDAENAYQKAIEIQPEQMLAWQGLVSFYEKREQWSKLAVTLEKLIDTYLLAGDGVRLYESIQKLVDIYQNKDADETKFVKALYYYLPGSKYYDLLTSAGSLPKASTIWLQILDLKSRQEEQHIEREIKARRMRINAGPPAKLRAQVEAEITATSDLGNIYETVLQDAESEAGADVTAIQIKYFLFLKKRIASEKDKTKTYLKLSKLANHLCSQNVDVQEPYEFLIESSNVESYDLYDQAFCEQYAVKFPDTGLSKLIQGQNLYKAGDGDSAFDFFSDGIELAPESLFGYQCLSWLYCDSKEYETGLEYSTKGRDLVVQDGKNYGRLLDRLTLRRVLLSMELCMATCYRKIDSKYFPDAMALYKKIIDKFPENIAAKNGYGLILSSLNRQQDALDQFQSILELDATQHSAKVEIGWIYCQQGKFDEALSLVEEAIETSDEENPEYLYRLGRIYWEMGGEYNMKPVCRSSANSNTYGRIFLDEYRNDKEGAYKCFIRSVKIDPHFGPAFTYLGHFYRLVSKDHAKARKCYQKALMLDPADLDAALHLVDYHIADKELDEAEVILTDVTNLRTRSGWPWRRLGFLRMKKDDCLNAIPSFQSALRADASDILSWEGLAESYLKEGRYTAAMKAFVRARELAPSNVYTSYQVAVVKQKLGLLEEAIAQYSDTLALAEEQQQPVYIPALKGLADAHVLQGSENFQQGFYGRAADSYNAAMDACLRGLEIHPMEAFWQLVGCAFTQYRTVMSYSHLFAFEHLQHIMRLLSPTPNELLKLPEDTCSDLVADFLSLEIEPDFTLPRKECLDVLLSCATFAYKQAIYLASKAGSVSPSYWHDLGLTYHWLAENNLNDVAYKDHMKLSLQCMKVALKHDQENFTFWNSLGVIALNNDVKISQHAFIKSMELNSRSAIPWSNYGYLCLLQNDLELASAAFDAAQAVDPEWVSSWIGQAYVANIWGNSSSTLFEHAFDTSNGTILDANYGYANSILSQVSLHPHSSDASLLVSPAFALQKLTEQNPDNAAALNVYGLILERLQQFGQAAEAYAGSILALEECMERDQEQAALCQERITKVHANLARVLCANGDFEGAISSYTIAIDSLQDDGAKLYCELGAGVSYYFNNQLEEALTMFEQALTNADTQSAEMRQNVSVLLSQVLWALGGEEQRDLAQQELFKCIGDNPYHLASIFGLCAMGLIQDNDTLTEAAVQEMMKIPFGKPGFIDNENSGGWLLSKYHELKGSTEGAIQALAKLVHQTPANASLWTAMADQMIEKRHSNAPYLSSTIAVSNTSLSMLAASSSATAQEKSLAYYDFARALIQQREHNKIRKRKAKEAPPPDRRQDIITAAQRAVFLAPWDTKAWTLLGIAKS</sequence>
<evidence type="ECO:0000313" key="4">
    <source>
        <dbReference type="EMBL" id="KAG2186661.1"/>
    </source>
</evidence>
<dbReference type="SUPFAM" id="SSF81901">
    <property type="entry name" value="HCP-like"/>
    <property type="match status" value="1"/>
</dbReference>
<proteinExistence type="predicted"/>
<accession>A0A8H7Q8E2</accession>
<gene>
    <name evidence="4" type="ORF">INT44_002885</name>
</gene>